<dbReference type="SUPFAM" id="SSF81321">
    <property type="entry name" value="Family A G protein-coupled receptor-like"/>
    <property type="match status" value="1"/>
</dbReference>
<keyword evidence="1" id="KW-1133">Transmembrane helix</keyword>
<name>A0A0B6YW21_9EUPU</name>
<evidence type="ECO:0000256" key="1">
    <source>
        <dbReference type="SAM" id="Phobius"/>
    </source>
</evidence>
<feature type="non-terminal residue" evidence="2">
    <location>
        <position position="100"/>
    </location>
</feature>
<accession>A0A0B6YW21</accession>
<organism evidence="2">
    <name type="scientific">Arion vulgaris</name>
    <dbReference type="NCBI Taxonomy" id="1028688"/>
    <lineage>
        <taxon>Eukaryota</taxon>
        <taxon>Metazoa</taxon>
        <taxon>Spiralia</taxon>
        <taxon>Lophotrochozoa</taxon>
        <taxon>Mollusca</taxon>
        <taxon>Gastropoda</taxon>
        <taxon>Heterobranchia</taxon>
        <taxon>Euthyneura</taxon>
        <taxon>Panpulmonata</taxon>
        <taxon>Eupulmonata</taxon>
        <taxon>Stylommatophora</taxon>
        <taxon>Helicina</taxon>
        <taxon>Arionoidea</taxon>
        <taxon>Arionidae</taxon>
        <taxon>Arion</taxon>
    </lineage>
</organism>
<evidence type="ECO:0000313" key="2">
    <source>
        <dbReference type="EMBL" id="CEK59675.1"/>
    </source>
</evidence>
<sequence>KPSLYLHELGLQRLFELLYYSNFATNCVTYFIFGKTFRELYKRLYCFCCCKRKKKNTDPSAQESACTTNTSASRLLENRRIIGNVTNTDMAITDVIMLKQ</sequence>
<dbReference type="EMBL" id="HACG01012810">
    <property type="protein sequence ID" value="CEK59675.1"/>
    <property type="molecule type" value="Transcribed_RNA"/>
</dbReference>
<reference evidence="2" key="1">
    <citation type="submission" date="2014-12" db="EMBL/GenBank/DDBJ databases">
        <title>Insight into the proteome of Arion vulgaris.</title>
        <authorList>
            <person name="Aradska J."/>
            <person name="Bulat T."/>
            <person name="Smidak R."/>
            <person name="Sarate P."/>
            <person name="Gangsoo J."/>
            <person name="Sialana F."/>
            <person name="Bilban M."/>
            <person name="Lubec G."/>
        </authorList>
    </citation>
    <scope>NUCLEOTIDE SEQUENCE</scope>
    <source>
        <tissue evidence="2">Skin</tissue>
    </source>
</reference>
<dbReference type="AlphaFoldDB" id="A0A0B6YW21"/>
<keyword evidence="1" id="KW-0472">Membrane</keyword>
<dbReference type="Gene3D" id="1.20.1070.10">
    <property type="entry name" value="Rhodopsin 7-helix transmembrane proteins"/>
    <property type="match status" value="1"/>
</dbReference>
<feature type="non-terminal residue" evidence="2">
    <location>
        <position position="1"/>
    </location>
</feature>
<keyword evidence="1" id="KW-0812">Transmembrane</keyword>
<feature type="transmembrane region" description="Helical" evidence="1">
    <location>
        <begin position="17"/>
        <end position="33"/>
    </location>
</feature>
<protein>
    <submittedName>
        <fullName evidence="2">Uncharacterized protein</fullName>
    </submittedName>
</protein>
<gene>
    <name evidence="2" type="primary">ORF37091</name>
</gene>
<proteinExistence type="predicted"/>